<keyword evidence="2 4" id="KW-0547">Nucleotide-binding</keyword>
<dbReference type="PIRSF" id="PIRSF006806">
    <property type="entry name" value="FTHF_cligase"/>
    <property type="match status" value="1"/>
</dbReference>
<reference evidence="6 7" key="1">
    <citation type="submission" date="2019-02" db="EMBL/GenBank/DDBJ databases">
        <title>Deep-cultivation of Planctomycetes and their phenomic and genomic characterization uncovers novel biology.</title>
        <authorList>
            <person name="Wiegand S."/>
            <person name="Jogler M."/>
            <person name="Boedeker C."/>
            <person name="Pinto D."/>
            <person name="Vollmers J."/>
            <person name="Rivas-Marin E."/>
            <person name="Kohn T."/>
            <person name="Peeters S.H."/>
            <person name="Heuer A."/>
            <person name="Rast P."/>
            <person name="Oberbeckmann S."/>
            <person name="Bunk B."/>
            <person name="Jeske O."/>
            <person name="Meyerdierks A."/>
            <person name="Storesund J.E."/>
            <person name="Kallscheuer N."/>
            <person name="Luecker S."/>
            <person name="Lage O.M."/>
            <person name="Pohl T."/>
            <person name="Merkel B.J."/>
            <person name="Hornburger P."/>
            <person name="Mueller R.-W."/>
            <person name="Bruemmer F."/>
            <person name="Labrenz M."/>
            <person name="Spormann A.M."/>
            <person name="Op den Camp H."/>
            <person name="Overmann J."/>
            <person name="Amann R."/>
            <person name="Jetten M.S.M."/>
            <person name="Mascher T."/>
            <person name="Medema M.H."/>
            <person name="Devos D.P."/>
            <person name="Kaster A.-K."/>
            <person name="Ovreas L."/>
            <person name="Rohde M."/>
            <person name="Galperin M.Y."/>
            <person name="Jogler C."/>
        </authorList>
    </citation>
    <scope>NUCLEOTIDE SEQUENCE [LARGE SCALE GENOMIC DNA]</scope>
    <source>
        <strain evidence="6 7">Mal52</strain>
    </source>
</reference>
<dbReference type="PANTHER" id="PTHR23407">
    <property type="entry name" value="ATPASE INHIBITOR/5-FORMYLTETRAHYDROFOLATE CYCLO-LIGASE"/>
    <property type="match status" value="1"/>
</dbReference>
<feature type="binding site" evidence="4">
    <location>
        <begin position="9"/>
        <end position="13"/>
    </location>
    <ligand>
        <name>ATP</name>
        <dbReference type="ChEBI" id="CHEBI:30616"/>
    </ligand>
</feature>
<dbReference type="AlphaFoldDB" id="A0A517ZJF5"/>
<comment type="cofactor">
    <cofactor evidence="5">
        <name>Mg(2+)</name>
        <dbReference type="ChEBI" id="CHEBI:18420"/>
    </cofactor>
</comment>
<evidence type="ECO:0000256" key="3">
    <source>
        <dbReference type="ARBA" id="ARBA00022840"/>
    </source>
</evidence>
<evidence type="ECO:0000313" key="6">
    <source>
        <dbReference type="EMBL" id="QDU42563.1"/>
    </source>
</evidence>
<feature type="binding site" evidence="4">
    <location>
        <begin position="139"/>
        <end position="147"/>
    </location>
    <ligand>
        <name>ATP</name>
        <dbReference type="ChEBI" id="CHEBI:30616"/>
    </ligand>
</feature>
<dbReference type="RefSeq" id="WP_145374597.1">
    <property type="nucleotide sequence ID" value="NZ_CP036276.1"/>
</dbReference>
<dbReference type="EMBL" id="CP036276">
    <property type="protein sequence ID" value="QDU42563.1"/>
    <property type="molecule type" value="Genomic_DNA"/>
</dbReference>
<keyword evidence="3 4" id="KW-0067">ATP-binding</keyword>
<accession>A0A517ZJF5</accession>
<keyword evidence="5" id="KW-0479">Metal-binding</keyword>
<dbReference type="InterPro" id="IPR002698">
    <property type="entry name" value="FTHF_cligase"/>
</dbReference>
<dbReference type="KEGG" id="sdyn:Mal52_10260"/>
<proteinExistence type="inferred from homology"/>
<feature type="binding site" evidence="4">
    <location>
        <position position="58"/>
    </location>
    <ligand>
        <name>substrate</name>
    </ligand>
</feature>
<dbReference type="Pfam" id="PF01812">
    <property type="entry name" value="5-FTHF_cyc-lig"/>
    <property type="match status" value="1"/>
</dbReference>
<dbReference type="NCBIfam" id="TIGR02727">
    <property type="entry name" value="MTHFS_bact"/>
    <property type="match status" value="1"/>
</dbReference>
<dbReference type="InterPro" id="IPR037171">
    <property type="entry name" value="NagB/RpiA_transferase-like"/>
</dbReference>
<feature type="binding site" evidence="4">
    <location>
        <position position="53"/>
    </location>
    <ligand>
        <name>substrate</name>
    </ligand>
</feature>
<evidence type="ECO:0000313" key="7">
    <source>
        <dbReference type="Proteomes" id="UP000319383"/>
    </source>
</evidence>
<dbReference type="InterPro" id="IPR024185">
    <property type="entry name" value="FTHF_cligase-like_sf"/>
</dbReference>
<name>A0A517ZJF5_9PLAN</name>
<evidence type="ECO:0000256" key="5">
    <source>
        <dbReference type="RuleBase" id="RU361279"/>
    </source>
</evidence>
<dbReference type="GO" id="GO:0035999">
    <property type="term" value="P:tetrahydrofolate interconversion"/>
    <property type="evidence" value="ECO:0007669"/>
    <property type="project" value="TreeGrafter"/>
</dbReference>
<keyword evidence="6" id="KW-0436">Ligase</keyword>
<dbReference type="GO" id="GO:0005524">
    <property type="term" value="F:ATP binding"/>
    <property type="evidence" value="ECO:0007669"/>
    <property type="project" value="UniProtKB-KW"/>
</dbReference>
<protein>
    <recommendedName>
        <fullName evidence="5">5-formyltetrahydrofolate cyclo-ligase</fullName>
        <ecNumber evidence="5">6.3.3.2</ecNumber>
    </recommendedName>
</protein>
<keyword evidence="5" id="KW-0460">Magnesium</keyword>
<evidence type="ECO:0000256" key="2">
    <source>
        <dbReference type="ARBA" id="ARBA00022741"/>
    </source>
</evidence>
<dbReference type="Gene3D" id="3.40.50.10420">
    <property type="entry name" value="NagB/RpiA/CoA transferase-like"/>
    <property type="match status" value="1"/>
</dbReference>
<dbReference type="PANTHER" id="PTHR23407:SF1">
    <property type="entry name" value="5-FORMYLTETRAHYDROFOLATE CYCLO-LIGASE"/>
    <property type="match status" value="1"/>
</dbReference>
<keyword evidence="7" id="KW-1185">Reference proteome</keyword>
<dbReference type="GO" id="GO:0009396">
    <property type="term" value="P:folic acid-containing compound biosynthetic process"/>
    <property type="evidence" value="ECO:0007669"/>
    <property type="project" value="TreeGrafter"/>
</dbReference>
<dbReference type="Proteomes" id="UP000319383">
    <property type="component" value="Chromosome"/>
</dbReference>
<sequence length="195" mass="21647">MSAPTPLAKPQIRQQARAARQALNDRHTRSQQIANRLHTLAEYQSAQTVMLYVSVREEVATADLITAALENDKKVVIPYCRDGELQLFHLQNLDELTPGAYGIPEPPSDLRTQPDRSATTDQLDIILVPGVAFDIHGARCGHGKGYYDKLLQSANDKTPLIALAFDCQIFPKIPTESHDVDMDKIITESRIYPAA</sequence>
<dbReference type="EC" id="6.3.3.2" evidence="5"/>
<dbReference type="GO" id="GO:0046872">
    <property type="term" value="F:metal ion binding"/>
    <property type="evidence" value="ECO:0007669"/>
    <property type="project" value="UniProtKB-KW"/>
</dbReference>
<organism evidence="6 7">
    <name type="scientific">Symmachiella dynata</name>
    <dbReference type="NCBI Taxonomy" id="2527995"/>
    <lineage>
        <taxon>Bacteria</taxon>
        <taxon>Pseudomonadati</taxon>
        <taxon>Planctomycetota</taxon>
        <taxon>Planctomycetia</taxon>
        <taxon>Planctomycetales</taxon>
        <taxon>Planctomycetaceae</taxon>
        <taxon>Symmachiella</taxon>
    </lineage>
</organism>
<gene>
    <name evidence="6" type="ORF">Mal52_10260</name>
</gene>
<dbReference type="SUPFAM" id="SSF100950">
    <property type="entry name" value="NagB/RpiA/CoA transferase-like"/>
    <property type="match status" value="1"/>
</dbReference>
<evidence type="ECO:0000256" key="4">
    <source>
        <dbReference type="PIRSR" id="PIRSR006806-1"/>
    </source>
</evidence>
<comment type="similarity">
    <text evidence="1 5">Belongs to the 5-formyltetrahydrofolate cyclo-ligase family.</text>
</comment>
<dbReference type="GO" id="GO:0030272">
    <property type="term" value="F:5-formyltetrahydrofolate cyclo-ligase activity"/>
    <property type="evidence" value="ECO:0007669"/>
    <property type="project" value="UniProtKB-EC"/>
</dbReference>
<evidence type="ECO:0000256" key="1">
    <source>
        <dbReference type="ARBA" id="ARBA00010638"/>
    </source>
</evidence>
<comment type="catalytic activity">
    <reaction evidence="5">
        <text>(6S)-5-formyl-5,6,7,8-tetrahydrofolate + ATP = (6R)-5,10-methenyltetrahydrofolate + ADP + phosphate</text>
        <dbReference type="Rhea" id="RHEA:10488"/>
        <dbReference type="ChEBI" id="CHEBI:30616"/>
        <dbReference type="ChEBI" id="CHEBI:43474"/>
        <dbReference type="ChEBI" id="CHEBI:57455"/>
        <dbReference type="ChEBI" id="CHEBI:57457"/>
        <dbReference type="ChEBI" id="CHEBI:456216"/>
        <dbReference type="EC" id="6.3.3.2"/>
    </reaction>
</comment>